<evidence type="ECO:0000256" key="9">
    <source>
        <dbReference type="ARBA" id="ARBA00022801"/>
    </source>
</evidence>
<dbReference type="GO" id="GO:0046872">
    <property type="term" value="F:metal ion binding"/>
    <property type="evidence" value="ECO:0007669"/>
    <property type="project" value="UniProtKB-UniRule"/>
</dbReference>
<dbReference type="GO" id="GO:0035485">
    <property type="term" value="F:adenine/guanine mispair binding"/>
    <property type="evidence" value="ECO:0007669"/>
    <property type="project" value="TreeGrafter"/>
</dbReference>
<dbReference type="GO" id="GO:0051539">
    <property type="term" value="F:4 iron, 4 sulfur cluster binding"/>
    <property type="evidence" value="ECO:0007669"/>
    <property type="project" value="UniProtKB-UniRule"/>
</dbReference>
<keyword evidence="13 14" id="KW-0326">Glycosidase</keyword>
<evidence type="ECO:0000256" key="4">
    <source>
        <dbReference type="ARBA" id="ARBA00012045"/>
    </source>
</evidence>
<keyword evidence="8 14" id="KW-0227">DNA damage</keyword>
<dbReference type="InterPro" id="IPR023170">
    <property type="entry name" value="HhH_base_excis_C"/>
</dbReference>
<dbReference type="AlphaFoldDB" id="A0A1F6T794"/>
<dbReference type="InterPro" id="IPR011257">
    <property type="entry name" value="DNA_glycosylase"/>
</dbReference>
<evidence type="ECO:0000256" key="11">
    <source>
        <dbReference type="ARBA" id="ARBA00023014"/>
    </source>
</evidence>
<dbReference type="Pfam" id="PF00730">
    <property type="entry name" value="HhH-GPD"/>
    <property type="match status" value="1"/>
</dbReference>
<feature type="domain" description="HhH-GPD" evidence="15">
    <location>
        <begin position="39"/>
        <end position="190"/>
    </location>
</feature>
<reference evidence="16 17" key="1">
    <citation type="journal article" date="2016" name="Nat. Commun.">
        <title>Thousands of microbial genomes shed light on interconnected biogeochemical processes in an aquifer system.</title>
        <authorList>
            <person name="Anantharaman K."/>
            <person name="Brown C.T."/>
            <person name="Hug L.A."/>
            <person name="Sharon I."/>
            <person name="Castelle C.J."/>
            <person name="Probst A.J."/>
            <person name="Thomas B.C."/>
            <person name="Singh A."/>
            <person name="Wilkins M.J."/>
            <person name="Karaoz U."/>
            <person name="Brodie E.L."/>
            <person name="Williams K.H."/>
            <person name="Hubbard S.S."/>
            <person name="Banfield J.F."/>
        </authorList>
    </citation>
    <scope>NUCLEOTIDE SEQUENCE [LARGE SCALE GENOMIC DNA]</scope>
</reference>
<dbReference type="PANTHER" id="PTHR42944">
    <property type="entry name" value="ADENINE DNA GLYCOSYLASE"/>
    <property type="match status" value="1"/>
</dbReference>
<dbReference type="NCBIfam" id="NF008132">
    <property type="entry name" value="PRK10880.1"/>
    <property type="match status" value="1"/>
</dbReference>
<comment type="caution">
    <text evidence="16">The sequence shown here is derived from an EMBL/GenBank/DDBJ whole genome shotgun (WGS) entry which is preliminary data.</text>
</comment>
<evidence type="ECO:0000313" key="16">
    <source>
        <dbReference type="EMBL" id="OGI41002.1"/>
    </source>
</evidence>
<dbReference type="Proteomes" id="UP000179334">
    <property type="component" value="Unassembled WGS sequence"/>
</dbReference>
<dbReference type="GO" id="GO:0006284">
    <property type="term" value="P:base-excision repair"/>
    <property type="evidence" value="ECO:0007669"/>
    <property type="project" value="UniProtKB-UniRule"/>
</dbReference>
<evidence type="ECO:0000256" key="2">
    <source>
        <dbReference type="ARBA" id="ARBA00002933"/>
    </source>
</evidence>
<keyword evidence="11" id="KW-0411">Iron-sulfur</keyword>
<keyword evidence="12" id="KW-0234">DNA repair</keyword>
<name>A0A1F6T794_9PROT</name>
<dbReference type="GO" id="GO:0034039">
    <property type="term" value="F:8-oxo-7,8-dihydroguanine DNA N-glycosylase activity"/>
    <property type="evidence" value="ECO:0007669"/>
    <property type="project" value="TreeGrafter"/>
</dbReference>
<dbReference type="SUPFAM" id="SSF55811">
    <property type="entry name" value="Nudix"/>
    <property type="match status" value="1"/>
</dbReference>
<proteinExistence type="inferred from homology"/>
<evidence type="ECO:0000256" key="13">
    <source>
        <dbReference type="ARBA" id="ARBA00023295"/>
    </source>
</evidence>
<dbReference type="InterPro" id="IPR004036">
    <property type="entry name" value="Endonuclease-III-like_CS2"/>
</dbReference>
<evidence type="ECO:0000256" key="3">
    <source>
        <dbReference type="ARBA" id="ARBA00008343"/>
    </source>
</evidence>
<comment type="catalytic activity">
    <reaction evidence="1 14">
        <text>Hydrolyzes free adenine bases from 7,8-dihydro-8-oxoguanine:adenine mismatched double-stranded DNA, leaving an apurinic site.</text>
        <dbReference type="EC" id="3.2.2.31"/>
    </reaction>
</comment>
<protein>
    <recommendedName>
        <fullName evidence="5 14">Adenine DNA glycosylase</fullName>
        <ecNumber evidence="4 14">3.2.2.31</ecNumber>
    </recommendedName>
</protein>
<dbReference type="CDD" id="cd00056">
    <property type="entry name" value="ENDO3c"/>
    <property type="match status" value="1"/>
</dbReference>
<keyword evidence="10 14" id="KW-0408">Iron</keyword>
<dbReference type="EMBL" id="MFSR01000007">
    <property type="protein sequence ID" value="OGI41002.1"/>
    <property type="molecule type" value="Genomic_DNA"/>
</dbReference>
<evidence type="ECO:0000256" key="14">
    <source>
        <dbReference type="RuleBase" id="RU365096"/>
    </source>
</evidence>
<comment type="similarity">
    <text evidence="3 14">Belongs to the Nth/MutY family.</text>
</comment>
<dbReference type="FunFam" id="1.10.340.30:FF:000002">
    <property type="entry name" value="Adenine DNA glycosylase"/>
    <property type="match status" value="1"/>
</dbReference>
<dbReference type="CDD" id="cd03431">
    <property type="entry name" value="NUDIX_DNA_Glycosylase_C-MutY"/>
    <property type="match status" value="1"/>
</dbReference>
<accession>A0A1F6T794</accession>
<dbReference type="SUPFAM" id="SSF48150">
    <property type="entry name" value="DNA-glycosylase"/>
    <property type="match status" value="1"/>
</dbReference>
<dbReference type="Gene3D" id="3.90.79.10">
    <property type="entry name" value="Nucleoside Triphosphate Pyrophosphohydrolase"/>
    <property type="match status" value="1"/>
</dbReference>
<dbReference type="EC" id="3.2.2.31" evidence="4 14"/>
<dbReference type="InterPro" id="IPR044298">
    <property type="entry name" value="MIG/MutY"/>
</dbReference>
<evidence type="ECO:0000256" key="12">
    <source>
        <dbReference type="ARBA" id="ARBA00023204"/>
    </source>
</evidence>
<evidence type="ECO:0000256" key="1">
    <source>
        <dbReference type="ARBA" id="ARBA00000843"/>
    </source>
</evidence>
<gene>
    <name evidence="16" type="ORF">A2V91_04375</name>
</gene>
<dbReference type="PANTHER" id="PTHR42944:SF1">
    <property type="entry name" value="ADENINE DNA GLYCOSYLASE"/>
    <property type="match status" value="1"/>
</dbReference>
<dbReference type="InterPro" id="IPR015797">
    <property type="entry name" value="NUDIX_hydrolase-like_dom_sf"/>
</dbReference>
<dbReference type="Gene3D" id="1.10.1670.10">
    <property type="entry name" value="Helix-hairpin-Helix base-excision DNA repair enzymes (C-terminal)"/>
    <property type="match status" value="1"/>
</dbReference>
<evidence type="ECO:0000256" key="6">
    <source>
        <dbReference type="ARBA" id="ARBA00022485"/>
    </source>
</evidence>
<evidence type="ECO:0000256" key="7">
    <source>
        <dbReference type="ARBA" id="ARBA00022723"/>
    </source>
</evidence>
<comment type="function">
    <text evidence="2">Adenine glycosylase active on G-A mispairs. MutY also corrects error-prone DNA synthesis past GO lesions which are due to the oxidatively damaged form of guanine: 7,8-dihydro-8-oxoguanine (8-oxo-dGTP).</text>
</comment>
<keyword evidence="7" id="KW-0479">Metal-binding</keyword>
<evidence type="ECO:0000259" key="15">
    <source>
        <dbReference type="SMART" id="SM00478"/>
    </source>
</evidence>
<dbReference type="InterPro" id="IPR003265">
    <property type="entry name" value="HhH-GPD_domain"/>
</dbReference>
<evidence type="ECO:0000313" key="17">
    <source>
        <dbReference type="Proteomes" id="UP000179334"/>
    </source>
</evidence>
<dbReference type="NCBIfam" id="TIGR01084">
    <property type="entry name" value="mutY"/>
    <property type="match status" value="1"/>
</dbReference>
<keyword evidence="9" id="KW-0378">Hydrolase</keyword>
<evidence type="ECO:0000256" key="10">
    <source>
        <dbReference type="ARBA" id="ARBA00023004"/>
    </source>
</evidence>
<dbReference type="GO" id="GO:0006298">
    <property type="term" value="P:mismatch repair"/>
    <property type="evidence" value="ECO:0007669"/>
    <property type="project" value="TreeGrafter"/>
</dbReference>
<organism evidence="16 17">
    <name type="scientific">Candidatus Muproteobacteria bacterium RBG_16_64_10</name>
    <dbReference type="NCBI Taxonomy" id="1817757"/>
    <lineage>
        <taxon>Bacteria</taxon>
        <taxon>Pseudomonadati</taxon>
        <taxon>Pseudomonadota</taxon>
        <taxon>Candidatus Muproteobacteria</taxon>
    </lineage>
</organism>
<dbReference type="PROSITE" id="PS01155">
    <property type="entry name" value="ENDONUCLEASE_III_2"/>
    <property type="match status" value="1"/>
</dbReference>
<comment type="cofactor">
    <cofactor evidence="14">
        <name>[4Fe-4S] cluster</name>
        <dbReference type="ChEBI" id="CHEBI:49883"/>
    </cofactor>
    <text evidence="14">Binds 1 [4Fe-4S] cluster.</text>
</comment>
<dbReference type="Gene3D" id="1.10.340.30">
    <property type="entry name" value="Hypothetical protein, domain 2"/>
    <property type="match status" value="1"/>
</dbReference>
<evidence type="ECO:0000256" key="5">
    <source>
        <dbReference type="ARBA" id="ARBA00022023"/>
    </source>
</evidence>
<dbReference type="InterPro" id="IPR005760">
    <property type="entry name" value="A/G_AdeGlyc_MutY"/>
</dbReference>
<dbReference type="GO" id="GO:0032357">
    <property type="term" value="F:oxidized purine DNA binding"/>
    <property type="evidence" value="ECO:0007669"/>
    <property type="project" value="TreeGrafter"/>
</dbReference>
<dbReference type="SMART" id="SM00478">
    <property type="entry name" value="ENDO3c"/>
    <property type="match status" value="1"/>
</dbReference>
<keyword evidence="6" id="KW-0004">4Fe-4S</keyword>
<dbReference type="InterPro" id="IPR029119">
    <property type="entry name" value="MutY_C"/>
</dbReference>
<dbReference type="Pfam" id="PF14815">
    <property type="entry name" value="NUDIX_4"/>
    <property type="match status" value="1"/>
</dbReference>
<sequence length="350" mass="39728">MSRDTFSARLLAWYDRHGRKTLPWKHRRDPYRIWISEIMLQQTQVATVIPYFERFIKRFPDVETLARARLDAVLHRWSGLGYYARARNLHRAAKQIVAAHGGRFPRDIENVVRLPGIGRSTAGAILALAFDQRHAILDGNVKRVLARHHAIDTPPNRRATETKLWQLAGRHTPRTRVADYTQAIMDLGATVCTRANPDCARCPVRTGCRAYKLGAPQKFPVAAARKTLPLKKVNMLLVRDARGRVLLVKRPPVGIWGGLWGLPECAEADVRSWCRDELGLAIRPLTPWPMFRHSFSHFHLDITPIPACTTGASLSVMESDTTVWYNVERPDVRGLAAPVRKLLQQLLRST</sequence>
<dbReference type="GO" id="GO:0000701">
    <property type="term" value="F:purine-specific mismatch base pair DNA N-glycosylase activity"/>
    <property type="evidence" value="ECO:0007669"/>
    <property type="project" value="UniProtKB-EC"/>
</dbReference>
<evidence type="ECO:0000256" key="8">
    <source>
        <dbReference type="ARBA" id="ARBA00022763"/>
    </source>
</evidence>